<dbReference type="AlphaFoldDB" id="A0A7R9HKM6"/>
<feature type="transmembrane region" description="Helical" evidence="1">
    <location>
        <begin position="9"/>
        <end position="31"/>
    </location>
</feature>
<keyword evidence="1" id="KW-0472">Membrane</keyword>
<organism evidence="2">
    <name type="scientific">Timema monikensis</name>
    <dbReference type="NCBI Taxonomy" id="170555"/>
    <lineage>
        <taxon>Eukaryota</taxon>
        <taxon>Metazoa</taxon>
        <taxon>Ecdysozoa</taxon>
        <taxon>Arthropoda</taxon>
        <taxon>Hexapoda</taxon>
        <taxon>Insecta</taxon>
        <taxon>Pterygota</taxon>
        <taxon>Neoptera</taxon>
        <taxon>Polyneoptera</taxon>
        <taxon>Phasmatodea</taxon>
        <taxon>Timematodea</taxon>
        <taxon>Timematoidea</taxon>
        <taxon>Timematidae</taxon>
        <taxon>Timema</taxon>
    </lineage>
</organism>
<accession>A0A7R9HKM6</accession>
<keyword evidence="1" id="KW-1133">Transmembrane helix</keyword>
<protein>
    <submittedName>
        <fullName evidence="2">Uncharacterized protein</fullName>
    </submittedName>
</protein>
<gene>
    <name evidence="2" type="ORF">TMSB3V08_LOCUS2696</name>
</gene>
<proteinExistence type="predicted"/>
<reference evidence="2" key="1">
    <citation type="submission" date="2020-11" db="EMBL/GenBank/DDBJ databases">
        <authorList>
            <person name="Tran Van P."/>
        </authorList>
    </citation>
    <scope>NUCLEOTIDE SEQUENCE</scope>
</reference>
<dbReference type="EMBL" id="OB793029">
    <property type="protein sequence ID" value="CAD7425793.1"/>
    <property type="molecule type" value="Genomic_DNA"/>
</dbReference>
<name>A0A7R9HKM6_9NEOP</name>
<sequence length="106" mass="12084">MRYEKLFDLWFWFLMSIGGLCGFSIGFFTALQIKVTSALTHNISGTAKACAQTVIATFWYNEMRSGLWWLSNWVVLAGSAAYARVKQKEMEKEFSLKDSPSQIVVK</sequence>
<keyword evidence="1" id="KW-0812">Transmembrane</keyword>
<evidence type="ECO:0000256" key="1">
    <source>
        <dbReference type="SAM" id="Phobius"/>
    </source>
</evidence>
<evidence type="ECO:0000313" key="2">
    <source>
        <dbReference type="EMBL" id="CAD7425793.1"/>
    </source>
</evidence>
<feature type="transmembrane region" description="Helical" evidence="1">
    <location>
        <begin position="67"/>
        <end position="85"/>
    </location>
</feature>